<dbReference type="InterPro" id="IPR027417">
    <property type="entry name" value="P-loop_NTPase"/>
</dbReference>
<evidence type="ECO:0008006" key="6">
    <source>
        <dbReference type="Google" id="ProtNLM"/>
    </source>
</evidence>
<dbReference type="GO" id="GO:0005524">
    <property type="term" value="F:ATP binding"/>
    <property type="evidence" value="ECO:0007669"/>
    <property type="project" value="UniProtKB-KW"/>
</dbReference>
<evidence type="ECO:0000256" key="4">
    <source>
        <dbReference type="ARBA" id="ARBA00022840"/>
    </source>
</evidence>
<dbReference type="PANTHER" id="PTHR11088:SF60">
    <property type="entry name" value="TRNA DIMETHYLALLYLTRANSFERASE"/>
    <property type="match status" value="1"/>
</dbReference>
<sequence>MNSSKPLVIALIGPTASGKTDLAIEIAKHFNMRIHNVDSRQIYKEMDIGTAKPNLIQQENIKHYLINLTNPDQAINVKRFQEI</sequence>
<evidence type="ECO:0000256" key="3">
    <source>
        <dbReference type="ARBA" id="ARBA00022741"/>
    </source>
</evidence>
<evidence type="ECO:0000256" key="2">
    <source>
        <dbReference type="ARBA" id="ARBA00022679"/>
    </source>
</evidence>
<evidence type="ECO:0000313" key="5">
    <source>
        <dbReference type="EMBL" id="SVE12551.1"/>
    </source>
</evidence>
<name>A0A383AY38_9ZZZZ</name>
<gene>
    <name evidence="5" type="ORF">METZ01_LOCUS465405</name>
</gene>
<accession>A0A383AY38</accession>
<protein>
    <recommendedName>
        <fullName evidence="6">tRNA (Adenosine(37)-N6)-dimethylallyltransferase MiaA</fullName>
    </recommendedName>
</protein>
<dbReference type="Pfam" id="PF01715">
    <property type="entry name" value="IPPT"/>
    <property type="match status" value="1"/>
</dbReference>
<keyword evidence="3" id="KW-0547">Nucleotide-binding</keyword>
<reference evidence="5" key="1">
    <citation type="submission" date="2018-05" db="EMBL/GenBank/DDBJ databases">
        <authorList>
            <person name="Lanie J.A."/>
            <person name="Ng W.-L."/>
            <person name="Kazmierczak K.M."/>
            <person name="Andrzejewski T.M."/>
            <person name="Davidsen T.M."/>
            <person name="Wayne K.J."/>
            <person name="Tettelin H."/>
            <person name="Glass J.I."/>
            <person name="Rusch D."/>
            <person name="Podicherti R."/>
            <person name="Tsui H.-C.T."/>
            <person name="Winkler M.E."/>
        </authorList>
    </citation>
    <scope>NUCLEOTIDE SEQUENCE</scope>
</reference>
<dbReference type="Gene3D" id="3.40.50.300">
    <property type="entry name" value="P-loop containing nucleotide triphosphate hydrolases"/>
    <property type="match status" value="1"/>
</dbReference>
<dbReference type="SUPFAM" id="SSF52540">
    <property type="entry name" value="P-loop containing nucleoside triphosphate hydrolases"/>
    <property type="match status" value="1"/>
</dbReference>
<feature type="non-terminal residue" evidence="5">
    <location>
        <position position="83"/>
    </location>
</feature>
<proteinExistence type="inferred from homology"/>
<dbReference type="EMBL" id="UINC01195810">
    <property type="protein sequence ID" value="SVE12551.1"/>
    <property type="molecule type" value="Genomic_DNA"/>
</dbReference>
<evidence type="ECO:0000256" key="1">
    <source>
        <dbReference type="ARBA" id="ARBA00005842"/>
    </source>
</evidence>
<dbReference type="GO" id="GO:0052381">
    <property type="term" value="F:tRNA dimethylallyltransferase activity"/>
    <property type="evidence" value="ECO:0007669"/>
    <property type="project" value="TreeGrafter"/>
</dbReference>
<dbReference type="InterPro" id="IPR039657">
    <property type="entry name" value="Dimethylallyltransferase"/>
</dbReference>
<dbReference type="GO" id="GO:0006400">
    <property type="term" value="P:tRNA modification"/>
    <property type="evidence" value="ECO:0007669"/>
    <property type="project" value="TreeGrafter"/>
</dbReference>
<comment type="similarity">
    <text evidence="1">Belongs to the IPP transferase family.</text>
</comment>
<keyword evidence="4" id="KW-0067">ATP-binding</keyword>
<dbReference type="PANTHER" id="PTHR11088">
    <property type="entry name" value="TRNA DIMETHYLALLYLTRANSFERASE"/>
    <property type="match status" value="1"/>
</dbReference>
<organism evidence="5">
    <name type="scientific">marine metagenome</name>
    <dbReference type="NCBI Taxonomy" id="408172"/>
    <lineage>
        <taxon>unclassified sequences</taxon>
        <taxon>metagenomes</taxon>
        <taxon>ecological metagenomes</taxon>
    </lineage>
</organism>
<dbReference type="AlphaFoldDB" id="A0A383AY38"/>
<keyword evidence="2" id="KW-0808">Transferase</keyword>